<dbReference type="RefSeq" id="WP_065695029.1">
    <property type="nucleotide sequence ID" value="NZ_LMVK01000004.1"/>
</dbReference>
<evidence type="ECO:0000313" key="2">
    <source>
        <dbReference type="EMBL" id="CVI15284.1"/>
    </source>
</evidence>
<feature type="compositionally biased region" description="Basic and acidic residues" evidence="1">
    <location>
        <begin position="154"/>
        <end position="166"/>
    </location>
</feature>
<gene>
    <name evidence="2" type="ORF">AGR4A_Cc190059</name>
</gene>
<feature type="region of interest" description="Disordered" evidence="1">
    <location>
        <begin position="149"/>
        <end position="182"/>
    </location>
</feature>
<protein>
    <submittedName>
        <fullName evidence="2">Uncharacterized protein</fullName>
    </submittedName>
</protein>
<reference evidence="2 3" key="1">
    <citation type="submission" date="2016-01" db="EMBL/GenBank/DDBJ databases">
        <authorList>
            <person name="Regsiter A."/>
            <person name="william w."/>
        </authorList>
    </citation>
    <scope>NUCLEOTIDE SEQUENCE [LARGE SCALE GENOMIC DNA]</scope>
    <source>
        <strain evidence="2 3">B6</strain>
    </source>
</reference>
<evidence type="ECO:0000313" key="3">
    <source>
        <dbReference type="Proteomes" id="UP000192074"/>
    </source>
</evidence>
<evidence type="ECO:0000256" key="1">
    <source>
        <dbReference type="SAM" id="MobiDB-lite"/>
    </source>
</evidence>
<accession>A0A822UYY7</accession>
<dbReference type="Proteomes" id="UP000192074">
    <property type="component" value="Unassembled WGS sequence"/>
</dbReference>
<proteinExistence type="predicted"/>
<name>A0A822UYY7_AGRTU</name>
<organism evidence="2 3">
    <name type="scientific">Agrobacterium tumefaciens str. B6</name>
    <dbReference type="NCBI Taxonomy" id="1183423"/>
    <lineage>
        <taxon>Bacteria</taxon>
        <taxon>Pseudomonadati</taxon>
        <taxon>Pseudomonadota</taxon>
        <taxon>Alphaproteobacteria</taxon>
        <taxon>Hyphomicrobiales</taxon>
        <taxon>Rhizobiaceae</taxon>
        <taxon>Rhizobium/Agrobacterium group</taxon>
        <taxon>Agrobacterium</taxon>
        <taxon>Agrobacterium tumefaciens complex</taxon>
    </lineage>
</organism>
<dbReference type="EMBL" id="FCNL01000011">
    <property type="protein sequence ID" value="CVI15284.1"/>
    <property type="molecule type" value="Genomic_DNA"/>
</dbReference>
<sequence>MTVGHNSKLTEAESQALWGHHTRQRVKLYHEQQELKSKEQKYKADAKNDGVSEKDLKDFIELTFTTDKQKKIDEFARRKRIMINSGLIPDDRQGDLLTDRVGKLEMIYAEGFQAGLAALDRVSKQNGGSDEDREWLRGYDDAQKVMLENLQAAMEKRNANKSKEEPPANIDGDDPFTLKQDD</sequence>
<comment type="caution">
    <text evidence="2">The sequence shown here is derived from an EMBL/GenBank/DDBJ whole genome shotgun (WGS) entry which is preliminary data.</text>
</comment>
<dbReference type="AlphaFoldDB" id="A0A822UYY7"/>